<organism evidence="1">
    <name type="scientific">Nothobranchius kadleci</name>
    <name type="common">African annual killifish</name>
    <dbReference type="NCBI Taxonomy" id="1051664"/>
    <lineage>
        <taxon>Eukaryota</taxon>
        <taxon>Metazoa</taxon>
        <taxon>Chordata</taxon>
        <taxon>Craniata</taxon>
        <taxon>Vertebrata</taxon>
        <taxon>Euteleostomi</taxon>
        <taxon>Actinopterygii</taxon>
        <taxon>Neopterygii</taxon>
        <taxon>Teleostei</taxon>
        <taxon>Neoteleostei</taxon>
        <taxon>Acanthomorphata</taxon>
        <taxon>Ovalentaria</taxon>
        <taxon>Atherinomorphae</taxon>
        <taxon>Cyprinodontiformes</taxon>
        <taxon>Nothobranchiidae</taxon>
        <taxon>Nothobranchius</taxon>
    </lineage>
</organism>
<proteinExistence type="predicted"/>
<dbReference type="AlphaFoldDB" id="A0A1A8BBM4"/>
<protein>
    <submittedName>
        <fullName evidence="1">Uncharacterized protein</fullName>
    </submittedName>
</protein>
<dbReference type="EMBL" id="HADZ01000698">
    <property type="protein sequence ID" value="SBP64639.1"/>
    <property type="molecule type" value="Transcribed_RNA"/>
</dbReference>
<reference evidence="1" key="1">
    <citation type="submission" date="2016-05" db="EMBL/GenBank/DDBJ databases">
        <authorList>
            <person name="Lavstsen T."/>
            <person name="Jespersen J.S."/>
        </authorList>
    </citation>
    <scope>NUCLEOTIDE SEQUENCE</scope>
    <source>
        <tissue evidence="1">Brain</tissue>
    </source>
</reference>
<evidence type="ECO:0000313" key="1">
    <source>
        <dbReference type="EMBL" id="SBP64639.1"/>
    </source>
</evidence>
<sequence length="55" mass="6114">MKQGRAGNGWLEMFTTPQPIRGEGAVVIDCGINYVPGSADQYVYQSLDKRYTCDL</sequence>
<accession>A0A1A8BBM4</accession>
<name>A0A1A8BBM4_NOTKA</name>
<reference evidence="1" key="2">
    <citation type="submission" date="2016-06" db="EMBL/GenBank/DDBJ databases">
        <title>The genome of a short-lived fish provides insights into sex chromosome evolution and the genetic control of aging.</title>
        <authorList>
            <person name="Reichwald K."/>
            <person name="Felder M."/>
            <person name="Petzold A."/>
            <person name="Koch P."/>
            <person name="Groth M."/>
            <person name="Platzer M."/>
        </authorList>
    </citation>
    <scope>NUCLEOTIDE SEQUENCE</scope>
    <source>
        <tissue evidence="1">Brain</tissue>
    </source>
</reference>
<gene>
    <name evidence="1" type="primary">Nfu_g_1_019087</name>
</gene>